<dbReference type="InterPro" id="IPR051044">
    <property type="entry name" value="MAG_DAG_Lipase"/>
</dbReference>
<organism evidence="3 4">
    <name type="scientific">Candidatus Staskawiczbacteria bacterium RIFOXYC1_FULL_38_18</name>
    <dbReference type="NCBI Taxonomy" id="1802229"/>
    <lineage>
        <taxon>Bacteria</taxon>
        <taxon>Candidatus Staskawicziibacteriota</taxon>
    </lineage>
</organism>
<comment type="caution">
    <text evidence="3">The sequence shown here is derived from an EMBL/GenBank/DDBJ whole genome shotgun (WGS) entry which is preliminary data.</text>
</comment>
<feature type="active site" description="Charge relay system" evidence="1">
    <location>
        <position position="198"/>
    </location>
</feature>
<gene>
    <name evidence="3" type="ORF">A2401_03190</name>
</gene>
<dbReference type="PANTHER" id="PTHR11614">
    <property type="entry name" value="PHOSPHOLIPASE-RELATED"/>
    <property type="match status" value="1"/>
</dbReference>
<dbReference type="InterPro" id="IPR012354">
    <property type="entry name" value="Esterase_lipase"/>
</dbReference>
<evidence type="ECO:0000313" key="4">
    <source>
        <dbReference type="Proteomes" id="UP000177751"/>
    </source>
</evidence>
<dbReference type="EMBL" id="MHPP01000002">
    <property type="protein sequence ID" value="OGZ85481.1"/>
    <property type="molecule type" value="Genomic_DNA"/>
</dbReference>
<dbReference type="Gene3D" id="3.40.50.1820">
    <property type="entry name" value="alpha/beta hydrolase"/>
    <property type="match status" value="1"/>
</dbReference>
<protein>
    <recommendedName>
        <fullName evidence="2">Serine aminopeptidase S33 domain-containing protein</fullName>
    </recommendedName>
</protein>
<dbReference type="Proteomes" id="UP000177751">
    <property type="component" value="Unassembled WGS sequence"/>
</dbReference>
<evidence type="ECO:0000259" key="2">
    <source>
        <dbReference type="Pfam" id="PF12146"/>
    </source>
</evidence>
<dbReference type="GO" id="GO:0052689">
    <property type="term" value="F:carboxylic ester hydrolase activity"/>
    <property type="evidence" value="ECO:0007669"/>
    <property type="project" value="InterPro"/>
</dbReference>
<evidence type="ECO:0000256" key="1">
    <source>
        <dbReference type="PIRSR" id="PIRSR017388-1"/>
    </source>
</evidence>
<sequence>MEGAEEIFIDKNSRTGILMIHGFSSTPRQFKELSFYLSEKGFNVSAPLIAGHGTSPEDCRKTCSKDWTKSVMEAYARLKNISEKVFVVGNSFGSNLGFWLVKELNNEPAGLVVLGAPIFFRFHNLIKLRLFTYGWFVKFYKKPNRLHKTDYTDLNDEISYPVLPVKNIKEIMHFLEQETMPNLKKVKTPILIASASVDPVIHPKSVKYICENVDSDKKEIYWFGSTKHDIVGEGCEGLFDKIYDFIKRNV</sequence>
<dbReference type="Pfam" id="PF12146">
    <property type="entry name" value="Hydrolase_4"/>
    <property type="match status" value="1"/>
</dbReference>
<dbReference type="SUPFAM" id="SSF53474">
    <property type="entry name" value="alpha/beta-Hydrolases"/>
    <property type="match status" value="1"/>
</dbReference>
<evidence type="ECO:0000313" key="3">
    <source>
        <dbReference type="EMBL" id="OGZ85481.1"/>
    </source>
</evidence>
<feature type="active site" description="Nucleophile" evidence="1">
    <location>
        <position position="91"/>
    </location>
</feature>
<dbReference type="STRING" id="1802229.A2401_03190"/>
<dbReference type="PIRSF" id="PIRSF017388">
    <property type="entry name" value="Esterase_lipase"/>
    <property type="match status" value="1"/>
</dbReference>
<dbReference type="InterPro" id="IPR029058">
    <property type="entry name" value="AB_hydrolase_fold"/>
</dbReference>
<dbReference type="InterPro" id="IPR022742">
    <property type="entry name" value="Hydrolase_4"/>
</dbReference>
<feature type="active site" description="Charge relay system" evidence="1">
    <location>
        <position position="228"/>
    </location>
</feature>
<dbReference type="AlphaFoldDB" id="A0A1G2JG44"/>
<name>A0A1G2JG44_9BACT</name>
<accession>A0A1G2JG44</accession>
<proteinExistence type="predicted"/>
<feature type="domain" description="Serine aminopeptidase S33" evidence="2">
    <location>
        <begin position="14"/>
        <end position="233"/>
    </location>
</feature>
<reference evidence="3 4" key="1">
    <citation type="journal article" date="2016" name="Nat. Commun.">
        <title>Thousands of microbial genomes shed light on interconnected biogeochemical processes in an aquifer system.</title>
        <authorList>
            <person name="Anantharaman K."/>
            <person name="Brown C.T."/>
            <person name="Hug L.A."/>
            <person name="Sharon I."/>
            <person name="Castelle C.J."/>
            <person name="Probst A.J."/>
            <person name="Thomas B.C."/>
            <person name="Singh A."/>
            <person name="Wilkins M.J."/>
            <person name="Karaoz U."/>
            <person name="Brodie E.L."/>
            <person name="Williams K.H."/>
            <person name="Hubbard S.S."/>
            <person name="Banfield J.F."/>
        </authorList>
    </citation>
    <scope>NUCLEOTIDE SEQUENCE [LARGE SCALE GENOMIC DNA]</scope>
</reference>